<evidence type="ECO:0000256" key="1">
    <source>
        <dbReference type="SAM" id="Phobius"/>
    </source>
</evidence>
<evidence type="ECO:0008006" key="4">
    <source>
        <dbReference type="Google" id="ProtNLM"/>
    </source>
</evidence>
<feature type="transmembrane region" description="Helical" evidence="1">
    <location>
        <begin position="103"/>
        <end position="127"/>
    </location>
</feature>
<evidence type="ECO:0000313" key="2">
    <source>
        <dbReference type="EMBL" id="TFE89234.1"/>
    </source>
</evidence>
<dbReference type="Proteomes" id="UP000298246">
    <property type="component" value="Unassembled WGS sequence"/>
</dbReference>
<comment type="caution">
    <text evidence="2">The sequence shown here is derived from an EMBL/GenBank/DDBJ whole genome shotgun (WGS) entry which is preliminary data.</text>
</comment>
<feature type="transmembrane region" description="Helical" evidence="1">
    <location>
        <begin position="59"/>
        <end position="82"/>
    </location>
</feature>
<proteinExistence type="predicted"/>
<feature type="transmembrane region" description="Helical" evidence="1">
    <location>
        <begin position="219"/>
        <end position="245"/>
    </location>
</feature>
<name>A0A4Y8Q560_9BACL</name>
<accession>A0A4Y8Q560</accession>
<feature type="transmembrane region" description="Helical" evidence="1">
    <location>
        <begin position="147"/>
        <end position="168"/>
    </location>
</feature>
<dbReference type="AlphaFoldDB" id="A0A4Y8Q560"/>
<organism evidence="2 3">
    <name type="scientific">Paenibacillus athensensis</name>
    <dbReference type="NCBI Taxonomy" id="1967502"/>
    <lineage>
        <taxon>Bacteria</taxon>
        <taxon>Bacillati</taxon>
        <taxon>Bacillota</taxon>
        <taxon>Bacilli</taxon>
        <taxon>Bacillales</taxon>
        <taxon>Paenibacillaceae</taxon>
        <taxon>Paenibacillus</taxon>
    </lineage>
</organism>
<dbReference type="PANTHER" id="PTHR37305">
    <property type="entry name" value="INTEGRAL MEMBRANE PROTEIN-RELATED"/>
    <property type="match status" value="1"/>
</dbReference>
<dbReference type="Pfam" id="PF12730">
    <property type="entry name" value="ABC2_membrane_4"/>
    <property type="match status" value="1"/>
</dbReference>
<keyword evidence="3" id="KW-1185">Reference proteome</keyword>
<feature type="transmembrane region" description="Helical" evidence="1">
    <location>
        <begin position="21"/>
        <end position="39"/>
    </location>
</feature>
<keyword evidence="1" id="KW-0472">Membrane</keyword>
<dbReference type="PANTHER" id="PTHR37305:SF1">
    <property type="entry name" value="MEMBRANE PROTEIN"/>
    <property type="match status" value="1"/>
</dbReference>
<gene>
    <name evidence="2" type="ORF">B5M42_07150</name>
</gene>
<dbReference type="OrthoDB" id="1711106at2"/>
<protein>
    <recommendedName>
        <fullName evidence="4">ABC transporter permease</fullName>
    </recommendedName>
</protein>
<reference evidence="2 3" key="1">
    <citation type="submission" date="2017-03" db="EMBL/GenBank/DDBJ databases">
        <title>Isolation of Levoglucosan Utilizing Bacteria.</title>
        <authorList>
            <person name="Arya A.S."/>
        </authorList>
    </citation>
    <scope>NUCLEOTIDE SEQUENCE [LARGE SCALE GENOMIC DNA]</scope>
    <source>
        <strain evidence="2 3">MEC069</strain>
    </source>
</reference>
<keyword evidence="1" id="KW-0812">Transmembrane</keyword>
<keyword evidence="1" id="KW-1133">Transmembrane helix</keyword>
<dbReference type="RefSeq" id="WP_134751219.1">
    <property type="nucleotide sequence ID" value="NZ_MYFO02000005.1"/>
</dbReference>
<dbReference type="EMBL" id="MYFO01000007">
    <property type="protein sequence ID" value="TFE89234.1"/>
    <property type="molecule type" value="Genomic_DNA"/>
</dbReference>
<feature type="transmembrane region" description="Helical" evidence="1">
    <location>
        <begin position="180"/>
        <end position="199"/>
    </location>
</feature>
<sequence length="250" mass="26100">MASLYASFWNETMKLTLRKKMLWFLGVTLLLPVAAGLLLGRLQSGIGIASVGAGDFPVVMLGLFTTLFFPLFIFMGAADQFAGEIGDRTMKLALTRPITRLKVYAGKLLALALFIALLLAAGLAASALAGLWLNGAAGLGGGLAESLLAYAAAFAPLLTLSLGAALLAQLFASGSGALTVSLLAYIALKAAGFFFPQALTYSPTAYTDWHLLWIGSGAGAGHIAGVFMFLAACSILFFTAGYALFERKEI</sequence>
<evidence type="ECO:0000313" key="3">
    <source>
        <dbReference type="Proteomes" id="UP000298246"/>
    </source>
</evidence>